<dbReference type="KEGG" id="nso:NIASO_09885"/>
<dbReference type="Pfam" id="PF00155">
    <property type="entry name" value="Aminotran_1_2"/>
    <property type="match status" value="1"/>
</dbReference>
<evidence type="ECO:0000313" key="8">
    <source>
        <dbReference type="Proteomes" id="UP000003586"/>
    </source>
</evidence>
<comment type="similarity">
    <text evidence="2">Belongs to the class-I pyridoxal-phosphate-dependent aminotransferase family.</text>
</comment>
<dbReference type="Gene3D" id="3.90.1150.10">
    <property type="entry name" value="Aspartate Aminotransferase, domain 1"/>
    <property type="match status" value="1"/>
</dbReference>
<dbReference type="eggNOG" id="COG0436">
    <property type="taxonomic scope" value="Bacteria"/>
</dbReference>
<feature type="domain" description="Aminotransferase class I/classII large" evidence="6">
    <location>
        <begin position="28"/>
        <end position="374"/>
    </location>
</feature>
<evidence type="ECO:0000256" key="2">
    <source>
        <dbReference type="ARBA" id="ARBA00007441"/>
    </source>
</evidence>
<dbReference type="InterPro" id="IPR015424">
    <property type="entry name" value="PyrdxlP-dep_Trfase"/>
</dbReference>
<dbReference type="RefSeq" id="WP_008584177.1">
    <property type="nucleotide sequence ID" value="NZ_CP007035.1"/>
</dbReference>
<keyword evidence="3 7" id="KW-0032">Aminotransferase</keyword>
<protein>
    <submittedName>
        <fullName evidence="7">Aminotransferase</fullName>
    </submittedName>
</protein>
<evidence type="ECO:0000256" key="4">
    <source>
        <dbReference type="ARBA" id="ARBA00022679"/>
    </source>
</evidence>
<reference evidence="7 8" key="1">
    <citation type="submission" date="2013-12" db="EMBL/GenBank/DDBJ databases">
        <authorList>
            <consortium name="DOE Joint Genome Institute"/>
            <person name="Eisen J."/>
            <person name="Huntemann M."/>
            <person name="Han J."/>
            <person name="Chen A."/>
            <person name="Kyrpides N."/>
            <person name="Mavromatis K."/>
            <person name="Markowitz V."/>
            <person name="Palaniappan K."/>
            <person name="Ivanova N."/>
            <person name="Schaumberg A."/>
            <person name="Pati A."/>
            <person name="Liolios K."/>
            <person name="Nordberg H.P."/>
            <person name="Cantor M.N."/>
            <person name="Hua S.X."/>
            <person name="Woyke T."/>
        </authorList>
    </citation>
    <scope>NUCLEOTIDE SEQUENCE [LARGE SCALE GENOMIC DNA]</scope>
    <source>
        <strain evidence="8">DSM 19437</strain>
    </source>
</reference>
<gene>
    <name evidence="7" type="ORF">NIASO_09885</name>
</gene>
<dbReference type="InterPro" id="IPR015421">
    <property type="entry name" value="PyrdxlP-dep_Trfase_major"/>
</dbReference>
<dbReference type="GO" id="GO:0030170">
    <property type="term" value="F:pyridoxal phosphate binding"/>
    <property type="evidence" value="ECO:0007669"/>
    <property type="project" value="InterPro"/>
</dbReference>
<comment type="cofactor">
    <cofactor evidence="1">
        <name>pyridoxal 5'-phosphate</name>
        <dbReference type="ChEBI" id="CHEBI:597326"/>
    </cofactor>
</comment>
<dbReference type="OrthoDB" id="9802328at2"/>
<keyword evidence="5" id="KW-0663">Pyridoxal phosphate</keyword>
<dbReference type="GO" id="GO:0016212">
    <property type="term" value="F:kynurenine-oxoglutarate transaminase activity"/>
    <property type="evidence" value="ECO:0007669"/>
    <property type="project" value="TreeGrafter"/>
</dbReference>
<sequence>MALRTKHTAAPLNIFTIMSALAKKEQAYNLSQGLPDYPVAPELGEFLKEAVTNGYNQYAPMPGLVELREQIAVYFNRIYHSDYCHANNITITPGATYGLFTAFATILEQGDEVIYLEPAFDCYLPAIEINGGIPVCVRLDAARNFEIDWQKIKDAVTSKTKVILINTPHNPTGTVWSKNDWDTLADLISDKNIYVVSDEVYNTILFDGQQHIPGYLQERLRNRVISVYSFGKMYHITGWKVGFCIAAEHITNAFRSIHQYLTFSVNTPAQYALARYLELHRPDDEASVFLQKKRDLLIRGLSGSKFKLNGTTKGSYFQLFDYSALSDLPDIAFAQWLATRHKVATIPLSAFYKTPPGISQVRFSFAKEDAVIKAATDILAGL</sequence>
<dbReference type="PANTHER" id="PTHR43807:SF20">
    <property type="entry name" value="FI04487P"/>
    <property type="match status" value="1"/>
</dbReference>
<name>W0F226_9BACT</name>
<evidence type="ECO:0000256" key="5">
    <source>
        <dbReference type="ARBA" id="ARBA00022898"/>
    </source>
</evidence>
<dbReference type="InterPro" id="IPR051326">
    <property type="entry name" value="Kynurenine-oxoglutarate_AT"/>
</dbReference>
<proteinExistence type="inferred from homology"/>
<dbReference type="STRING" id="929713.NIASO_09885"/>
<dbReference type="CDD" id="cd00609">
    <property type="entry name" value="AAT_like"/>
    <property type="match status" value="1"/>
</dbReference>
<keyword evidence="8" id="KW-1185">Reference proteome</keyword>
<dbReference type="HOGENOM" id="CLU_017584_4_0_10"/>
<dbReference type="GO" id="GO:0005737">
    <property type="term" value="C:cytoplasm"/>
    <property type="evidence" value="ECO:0007669"/>
    <property type="project" value="TreeGrafter"/>
</dbReference>
<dbReference type="NCBIfam" id="NF006569">
    <property type="entry name" value="PRK09082.1"/>
    <property type="match status" value="1"/>
</dbReference>
<dbReference type="SUPFAM" id="SSF53383">
    <property type="entry name" value="PLP-dependent transferases"/>
    <property type="match status" value="1"/>
</dbReference>
<evidence type="ECO:0000259" key="6">
    <source>
        <dbReference type="Pfam" id="PF00155"/>
    </source>
</evidence>
<evidence type="ECO:0000256" key="3">
    <source>
        <dbReference type="ARBA" id="ARBA00022576"/>
    </source>
</evidence>
<dbReference type="PANTHER" id="PTHR43807">
    <property type="entry name" value="FI04487P"/>
    <property type="match status" value="1"/>
</dbReference>
<dbReference type="EMBL" id="CP007035">
    <property type="protein sequence ID" value="AHF15381.1"/>
    <property type="molecule type" value="Genomic_DNA"/>
</dbReference>
<dbReference type="InterPro" id="IPR004839">
    <property type="entry name" value="Aminotransferase_I/II_large"/>
</dbReference>
<evidence type="ECO:0000313" key="7">
    <source>
        <dbReference type="EMBL" id="AHF15381.1"/>
    </source>
</evidence>
<dbReference type="Gene3D" id="3.40.640.10">
    <property type="entry name" value="Type I PLP-dependent aspartate aminotransferase-like (Major domain)"/>
    <property type="match status" value="1"/>
</dbReference>
<accession>W0F226</accession>
<dbReference type="AlphaFoldDB" id="W0F226"/>
<keyword evidence="4 7" id="KW-0808">Transferase</keyword>
<organism evidence="7 8">
    <name type="scientific">Niabella soli DSM 19437</name>
    <dbReference type="NCBI Taxonomy" id="929713"/>
    <lineage>
        <taxon>Bacteria</taxon>
        <taxon>Pseudomonadati</taxon>
        <taxon>Bacteroidota</taxon>
        <taxon>Chitinophagia</taxon>
        <taxon>Chitinophagales</taxon>
        <taxon>Chitinophagaceae</taxon>
        <taxon>Niabella</taxon>
    </lineage>
</organism>
<dbReference type="InterPro" id="IPR015422">
    <property type="entry name" value="PyrdxlP-dep_Trfase_small"/>
</dbReference>
<dbReference type="Proteomes" id="UP000003586">
    <property type="component" value="Chromosome"/>
</dbReference>
<evidence type="ECO:0000256" key="1">
    <source>
        <dbReference type="ARBA" id="ARBA00001933"/>
    </source>
</evidence>
<dbReference type="FunFam" id="3.40.640.10:FF:000033">
    <property type="entry name" value="Aspartate aminotransferase"/>
    <property type="match status" value="1"/>
</dbReference>